<evidence type="ECO:0000313" key="3">
    <source>
        <dbReference type="Proteomes" id="UP000019812"/>
    </source>
</evidence>
<dbReference type="AlphaFoldDB" id="A0A084XVI3"/>
<dbReference type="RefSeq" id="WP_034929989.1">
    <property type="nucleotide sequence ID" value="NZ_JDSS02000042.1"/>
</dbReference>
<gene>
    <name evidence="2" type="ORF">CAPSK01_004156</name>
</gene>
<dbReference type="Pfam" id="PF13612">
    <property type="entry name" value="DDE_Tnp_1_3"/>
    <property type="match status" value="1"/>
</dbReference>
<dbReference type="InterPro" id="IPR025668">
    <property type="entry name" value="Tnp_DDE_dom"/>
</dbReference>
<sequence length="297" mass="33462">MSLETFIITIYCHLCTALEVVVPGGNPRSRGFPPKLSDAEALTMEFVGAFLGYHSDKAIWEYWRRHWAPWFPHLGDRSTFVRQLANLWQIKALLHQHWAGTLGAFEAPVHLVDGFPVPVCHPKRVSRHTVFRGEADWGFCASKDQYYFGFHAMLLTTAEGVIAGVTLTAASMDERDSVFDLPLERIRGALLGDKGFIRPVLTEDLSGMGIALHTPLRDNMRDSRPKSFVAQIVSVRRRIETVIGQLAERFSMERNGARKLWPLVSRIYRKVAAHTLGVLINKSLGRPLLEFEGLVTV</sequence>
<dbReference type="NCBIfam" id="NF033520">
    <property type="entry name" value="transpos_IS982"/>
    <property type="match status" value="1"/>
</dbReference>
<evidence type="ECO:0000313" key="2">
    <source>
        <dbReference type="EMBL" id="KFB66477.1"/>
    </source>
</evidence>
<name>A0A084XVI3_9PROT</name>
<dbReference type="Proteomes" id="UP000019812">
    <property type="component" value="Unassembled WGS sequence"/>
</dbReference>
<comment type="caution">
    <text evidence="2">The sequence shown here is derived from an EMBL/GenBank/DDBJ whole genome shotgun (WGS) entry which is preliminary data.</text>
</comment>
<evidence type="ECO:0000259" key="1">
    <source>
        <dbReference type="Pfam" id="PF13612"/>
    </source>
</evidence>
<proteinExistence type="predicted"/>
<dbReference type="EMBL" id="JDSS02000042">
    <property type="protein sequence ID" value="KFB66477.1"/>
    <property type="molecule type" value="Genomic_DNA"/>
</dbReference>
<feature type="domain" description="Transposase DDE" evidence="1">
    <location>
        <begin position="109"/>
        <end position="254"/>
    </location>
</feature>
<accession>A0A084XVI3</accession>
<reference evidence="2 3" key="1">
    <citation type="submission" date="2014-07" db="EMBL/GenBank/DDBJ databases">
        <title>Expanding our view of genomic diversity in Candidatus Accumulibacter clades.</title>
        <authorList>
            <person name="Skennerton C.T."/>
            <person name="Barr J.J."/>
            <person name="Slater F.R."/>
            <person name="Bond P.L."/>
            <person name="Tyson G.W."/>
        </authorList>
    </citation>
    <scope>NUCLEOTIDE SEQUENCE [LARGE SCALE GENOMIC DNA]</scope>
    <source>
        <strain evidence="3">SK-01</strain>
    </source>
</reference>
<protein>
    <submittedName>
        <fullName evidence="2">Transposase DDE domain protein</fullName>
    </submittedName>
</protein>
<organism evidence="2 3">
    <name type="scientific">Candidatus Accumulibacter vicinus</name>
    <dbReference type="NCBI Taxonomy" id="2954382"/>
    <lineage>
        <taxon>Bacteria</taxon>
        <taxon>Pseudomonadati</taxon>
        <taxon>Pseudomonadota</taxon>
        <taxon>Betaproteobacteria</taxon>
        <taxon>Candidatus Accumulibacter</taxon>
    </lineage>
</organism>
<dbReference type="STRING" id="1457154.CAPSK01_004156"/>